<organism evidence="1 2">
    <name type="scientific">Kribbella orskensis</name>
    <dbReference type="NCBI Taxonomy" id="2512216"/>
    <lineage>
        <taxon>Bacteria</taxon>
        <taxon>Bacillati</taxon>
        <taxon>Actinomycetota</taxon>
        <taxon>Actinomycetes</taxon>
        <taxon>Propionibacteriales</taxon>
        <taxon>Kribbellaceae</taxon>
        <taxon>Kribbella</taxon>
    </lineage>
</organism>
<comment type="caution">
    <text evidence="1">The sequence shown here is derived from an EMBL/GenBank/DDBJ whole genome shotgun (WGS) entry which is preliminary data.</text>
</comment>
<keyword evidence="2" id="KW-1185">Reference proteome</keyword>
<evidence type="ECO:0000313" key="2">
    <source>
        <dbReference type="Proteomes" id="UP000295818"/>
    </source>
</evidence>
<dbReference type="InterPro" id="IPR018697">
    <property type="entry name" value="DUF2199"/>
</dbReference>
<gene>
    <name evidence="1" type="ORF">EV644_101956</name>
</gene>
<accession>A0ABY2BWH9</accession>
<proteinExistence type="predicted"/>
<dbReference type="EMBL" id="SLWM01000001">
    <property type="protein sequence ID" value="TCO32312.1"/>
    <property type="molecule type" value="Genomic_DNA"/>
</dbReference>
<evidence type="ECO:0000313" key="1">
    <source>
        <dbReference type="EMBL" id="TCO32312.1"/>
    </source>
</evidence>
<protein>
    <recommendedName>
        <fullName evidence="3">DUF2199 domain-containing protein</fullName>
    </recommendedName>
</protein>
<name>A0ABY2BWH9_9ACTN</name>
<dbReference type="Proteomes" id="UP000295818">
    <property type="component" value="Unassembled WGS sequence"/>
</dbReference>
<evidence type="ECO:0008006" key="3">
    <source>
        <dbReference type="Google" id="ProtNLM"/>
    </source>
</evidence>
<sequence>MAFHLEAPVYWSPEMADSPDCELTSDQCVINREHFFVRGLIEIPVLDSEESFAWGVWVSLSEKSFAHISDHWETEGREHDDPYFGWLSSALDYDPTTVNLATNLHSRPVGVRPFIELEPTDHPLAVEQRNGITLARVQEIAEHALHPNN</sequence>
<reference evidence="1 2" key="1">
    <citation type="journal article" date="2015" name="Stand. Genomic Sci.">
        <title>Genomic Encyclopedia of Bacterial and Archaeal Type Strains, Phase III: the genomes of soil and plant-associated and newly described type strains.</title>
        <authorList>
            <person name="Whitman W.B."/>
            <person name="Woyke T."/>
            <person name="Klenk H.P."/>
            <person name="Zhou Y."/>
            <person name="Lilburn T.G."/>
            <person name="Beck B.J."/>
            <person name="De Vos P."/>
            <person name="Vandamme P."/>
            <person name="Eisen J.A."/>
            <person name="Garrity G."/>
            <person name="Hugenholtz P."/>
            <person name="Kyrpides N.C."/>
        </authorList>
    </citation>
    <scope>NUCLEOTIDE SEQUENCE [LARGE SCALE GENOMIC DNA]</scope>
    <source>
        <strain evidence="1 2">VKM Ac-2538</strain>
    </source>
</reference>
<dbReference type="Pfam" id="PF09965">
    <property type="entry name" value="DUF2199"/>
    <property type="match status" value="1"/>
</dbReference>